<feature type="transmembrane region" description="Helical" evidence="1">
    <location>
        <begin position="17"/>
        <end position="34"/>
    </location>
</feature>
<gene>
    <name evidence="3" type="ORF">US50_C0025G0004</name>
</gene>
<sequence length="271" mass="31206">MTYLQDRQFVSWRKKRRIYFGLFAFAVIVLYYLFNGQINFFLTKNFYTLIRPLWLVKNSASNNFLSNGSTFKSKDFILTENDNLKMRVLELEAKIDDRNVLYDENLKLKDILGRKEENNLVLAVILSKPNKSIYDTLIIDVGENKDIKIGQKVYAYGNILIGEIAEVYGATAKVKLFSTYGEKLEVVLDGNDIYTDAVGRGGGTFEITLPRNVLAEKGQAILFPDINVYPLAYIESIISDERDPFQKILLRSPVNVQELKFVEIEQVQREQ</sequence>
<dbReference type="InterPro" id="IPR055342">
    <property type="entry name" value="MreC_beta-barrel_core"/>
</dbReference>
<dbReference type="PANTHER" id="PTHR34138:SF1">
    <property type="entry name" value="CELL SHAPE-DETERMINING PROTEIN MREC"/>
    <property type="match status" value="1"/>
</dbReference>
<dbReference type="InterPro" id="IPR007221">
    <property type="entry name" value="MreC"/>
</dbReference>
<keyword evidence="1" id="KW-0812">Transmembrane</keyword>
<evidence type="ECO:0000313" key="3">
    <source>
        <dbReference type="EMBL" id="KKQ35110.1"/>
    </source>
</evidence>
<evidence type="ECO:0000313" key="4">
    <source>
        <dbReference type="Proteomes" id="UP000033876"/>
    </source>
</evidence>
<keyword evidence="1" id="KW-1133">Transmembrane helix</keyword>
<evidence type="ECO:0000256" key="1">
    <source>
        <dbReference type="SAM" id="Phobius"/>
    </source>
</evidence>
<reference evidence="3 4" key="1">
    <citation type="journal article" date="2015" name="Nature">
        <title>rRNA introns, odd ribosomes, and small enigmatic genomes across a large radiation of phyla.</title>
        <authorList>
            <person name="Brown C.T."/>
            <person name="Hug L.A."/>
            <person name="Thomas B.C."/>
            <person name="Sharon I."/>
            <person name="Castelle C.J."/>
            <person name="Singh A."/>
            <person name="Wilkins M.J."/>
            <person name="Williams K.H."/>
            <person name="Banfield J.F."/>
        </authorList>
    </citation>
    <scope>NUCLEOTIDE SEQUENCE [LARGE SCALE GENOMIC DNA]</scope>
</reference>
<evidence type="ECO:0000259" key="2">
    <source>
        <dbReference type="Pfam" id="PF04085"/>
    </source>
</evidence>
<dbReference type="Pfam" id="PF04085">
    <property type="entry name" value="MreC"/>
    <property type="match status" value="1"/>
</dbReference>
<feature type="domain" description="Rod shape-determining protein MreC beta-barrel core" evidence="2">
    <location>
        <begin position="126"/>
        <end position="264"/>
    </location>
</feature>
<dbReference type="PANTHER" id="PTHR34138">
    <property type="entry name" value="CELL SHAPE-DETERMINING PROTEIN MREC"/>
    <property type="match status" value="1"/>
</dbReference>
<protein>
    <recommendedName>
        <fullName evidence="2">Rod shape-determining protein MreC beta-barrel core domain-containing protein</fullName>
    </recommendedName>
</protein>
<organism evidence="3 4">
    <name type="scientific">Candidatus Nomurabacteria bacterium GW2011_GWB1_37_5</name>
    <dbReference type="NCBI Taxonomy" id="1618742"/>
    <lineage>
        <taxon>Bacteria</taxon>
        <taxon>Candidatus Nomuraibacteriota</taxon>
    </lineage>
</organism>
<dbReference type="GO" id="GO:0008360">
    <property type="term" value="P:regulation of cell shape"/>
    <property type="evidence" value="ECO:0007669"/>
    <property type="project" value="InterPro"/>
</dbReference>
<dbReference type="Proteomes" id="UP000033876">
    <property type="component" value="Unassembled WGS sequence"/>
</dbReference>
<dbReference type="GO" id="GO:0005886">
    <property type="term" value="C:plasma membrane"/>
    <property type="evidence" value="ECO:0007669"/>
    <property type="project" value="TreeGrafter"/>
</dbReference>
<dbReference type="InterPro" id="IPR042177">
    <property type="entry name" value="Cell/Rod_1"/>
</dbReference>
<accession>A0A0G0H9B8</accession>
<name>A0A0G0H9B8_9BACT</name>
<proteinExistence type="predicted"/>
<dbReference type="EMBL" id="LBTF01000025">
    <property type="protein sequence ID" value="KKQ35110.1"/>
    <property type="molecule type" value="Genomic_DNA"/>
</dbReference>
<comment type="caution">
    <text evidence="3">The sequence shown here is derived from an EMBL/GenBank/DDBJ whole genome shotgun (WGS) entry which is preliminary data.</text>
</comment>
<dbReference type="AlphaFoldDB" id="A0A0G0H9B8"/>
<dbReference type="Gene3D" id="2.40.10.340">
    <property type="entry name" value="Rod shape-determining protein MreC, domain 1"/>
    <property type="match status" value="1"/>
</dbReference>
<keyword evidence="1" id="KW-0472">Membrane</keyword>